<sequence>MEKEIVELIVALALAFLTVLAYSSPTFPPFQSGDRFLNEGQVLNEGEFMVSANDYYATMHRDCLFAVHDPSARNGVLVPLWYSPTQESGTSCFVKVDSTYGFGIYEAGQSTPKYYINNVISWRESPCATENQNLNAYLQLQFWTEGPKLKYLCRVATYATDRPAYNDQFYPISDINP</sequence>
<gene>
    <name evidence="1" type="ORF">O6H91_13G105200</name>
</gene>
<keyword evidence="2" id="KW-1185">Reference proteome</keyword>
<proteinExistence type="predicted"/>
<protein>
    <submittedName>
        <fullName evidence="1">Uncharacterized protein</fullName>
    </submittedName>
</protein>
<comment type="caution">
    <text evidence="1">The sequence shown here is derived from an EMBL/GenBank/DDBJ whole genome shotgun (WGS) entry which is preliminary data.</text>
</comment>
<accession>A0ACC2BZ87</accession>
<organism evidence="1 2">
    <name type="scientific">Diphasiastrum complanatum</name>
    <name type="common">Issler's clubmoss</name>
    <name type="synonym">Lycopodium complanatum</name>
    <dbReference type="NCBI Taxonomy" id="34168"/>
    <lineage>
        <taxon>Eukaryota</taxon>
        <taxon>Viridiplantae</taxon>
        <taxon>Streptophyta</taxon>
        <taxon>Embryophyta</taxon>
        <taxon>Tracheophyta</taxon>
        <taxon>Lycopodiopsida</taxon>
        <taxon>Lycopodiales</taxon>
        <taxon>Lycopodiaceae</taxon>
        <taxon>Lycopodioideae</taxon>
        <taxon>Diphasiastrum</taxon>
    </lineage>
</organism>
<dbReference type="EMBL" id="CM055104">
    <property type="protein sequence ID" value="KAJ7534677.1"/>
    <property type="molecule type" value="Genomic_DNA"/>
</dbReference>
<evidence type="ECO:0000313" key="2">
    <source>
        <dbReference type="Proteomes" id="UP001162992"/>
    </source>
</evidence>
<reference evidence="2" key="1">
    <citation type="journal article" date="2024" name="Proc. Natl. Acad. Sci. U.S.A.">
        <title>Extraordinary preservation of gene collinearity over three hundred million years revealed in homosporous lycophytes.</title>
        <authorList>
            <person name="Li C."/>
            <person name="Wickell D."/>
            <person name="Kuo L.Y."/>
            <person name="Chen X."/>
            <person name="Nie B."/>
            <person name="Liao X."/>
            <person name="Peng D."/>
            <person name="Ji J."/>
            <person name="Jenkins J."/>
            <person name="Williams M."/>
            <person name="Shu S."/>
            <person name="Plott C."/>
            <person name="Barry K."/>
            <person name="Rajasekar S."/>
            <person name="Grimwood J."/>
            <person name="Han X."/>
            <person name="Sun S."/>
            <person name="Hou Z."/>
            <person name="He W."/>
            <person name="Dai G."/>
            <person name="Sun C."/>
            <person name="Schmutz J."/>
            <person name="Leebens-Mack J.H."/>
            <person name="Li F.W."/>
            <person name="Wang L."/>
        </authorList>
    </citation>
    <scope>NUCLEOTIDE SEQUENCE [LARGE SCALE GENOMIC DNA]</scope>
    <source>
        <strain evidence="2">cv. PW_Plant_1</strain>
    </source>
</reference>
<evidence type="ECO:0000313" key="1">
    <source>
        <dbReference type="EMBL" id="KAJ7534677.1"/>
    </source>
</evidence>
<name>A0ACC2BZ87_DIPCM</name>
<dbReference type="Proteomes" id="UP001162992">
    <property type="component" value="Chromosome 13"/>
</dbReference>